<evidence type="ECO:0000313" key="5">
    <source>
        <dbReference type="Proteomes" id="UP001556367"/>
    </source>
</evidence>
<dbReference type="Proteomes" id="UP001556367">
    <property type="component" value="Unassembled WGS sequence"/>
</dbReference>
<evidence type="ECO:0000313" key="4">
    <source>
        <dbReference type="EMBL" id="KAL0957127.1"/>
    </source>
</evidence>
<feature type="region of interest" description="Disordered" evidence="1">
    <location>
        <begin position="72"/>
        <end position="94"/>
    </location>
</feature>
<evidence type="ECO:0000259" key="3">
    <source>
        <dbReference type="Pfam" id="PF18885"/>
    </source>
</evidence>
<dbReference type="InterPro" id="IPR043708">
    <property type="entry name" value="DUF5648"/>
</dbReference>
<evidence type="ECO:0000256" key="2">
    <source>
        <dbReference type="SAM" id="SignalP"/>
    </source>
</evidence>
<feature type="compositionally biased region" description="Basic and acidic residues" evidence="1">
    <location>
        <begin position="72"/>
        <end position="81"/>
    </location>
</feature>
<comment type="caution">
    <text evidence="4">The sequence shown here is derived from an EMBL/GenBank/DDBJ whole genome shotgun (WGS) entry which is preliminary data.</text>
</comment>
<sequence>MKFSFAFVAAIVLAQAAAFPVDSVDVDAAPLDARAPPPGRDCPPRERAIALLEARLGDRDRPTGHFYTTDEQRMQRAEKRGYTRSRQAPGRAYATPERGTRALFHFRDQAGNSHYTADPRKREQWLNRGYKERSVAAYLIESDRCNGLPFTRFVKRETKDTFFGTTERDIGWAKSHGYTDRGVEGYVLPI</sequence>
<feature type="signal peptide" evidence="2">
    <location>
        <begin position="1"/>
        <end position="18"/>
    </location>
</feature>
<dbReference type="Pfam" id="PF18885">
    <property type="entry name" value="DUF5648"/>
    <property type="match status" value="1"/>
</dbReference>
<protein>
    <recommendedName>
        <fullName evidence="3">DUF5648 domain-containing protein</fullName>
    </recommendedName>
</protein>
<evidence type="ECO:0000256" key="1">
    <source>
        <dbReference type="SAM" id="MobiDB-lite"/>
    </source>
</evidence>
<gene>
    <name evidence="4" type="ORF">HGRIS_003219</name>
</gene>
<organism evidence="4 5">
    <name type="scientific">Hohenbuehelia grisea</name>
    <dbReference type="NCBI Taxonomy" id="104357"/>
    <lineage>
        <taxon>Eukaryota</taxon>
        <taxon>Fungi</taxon>
        <taxon>Dikarya</taxon>
        <taxon>Basidiomycota</taxon>
        <taxon>Agaricomycotina</taxon>
        <taxon>Agaricomycetes</taxon>
        <taxon>Agaricomycetidae</taxon>
        <taxon>Agaricales</taxon>
        <taxon>Pleurotineae</taxon>
        <taxon>Pleurotaceae</taxon>
        <taxon>Hohenbuehelia</taxon>
    </lineage>
</organism>
<feature type="domain" description="DUF5648" evidence="3">
    <location>
        <begin position="63"/>
        <end position="188"/>
    </location>
</feature>
<name>A0ABR3JNP9_9AGAR</name>
<keyword evidence="2" id="KW-0732">Signal</keyword>
<dbReference type="EMBL" id="JASNQZ010000006">
    <property type="protein sequence ID" value="KAL0957127.1"/>
    <property type="molecule type" value="Genomic_DNA"/>
</dbReference>
<keyword evidence="5" id="KW-1185">Reference proteome</keyword>
<reference evidence="5" key="1">
    <citation type="submission" date="2024-06" db="EMBL/GenBank/DDBJ databases">
        <title>Multi-omics analyses provide insights into the biosynthesis of the anticancer antibiotic pleurotin in Hohenbuehelia grisea.</title>
        <authorList>
            <person name="Weaver J.A."/>
            <person name="Alberti F."/>
        </authorList>
    </citation>
    <scope>NUCLEOTIDE SEQUENCE [LARGE SCALE GENOMIC DNA]</scope>
    <source>
        <strain evidence="5">T-177</strain>
    </source>
</reference>
<proteinExistence type="predicted"/>
<accession>A0ABR3JNP9</accession>
<feature type="chain" id="PRO_5045791352" description="DUF5648 domain-containing protein" evidence="2">
    <location>
        <begin position="19"/>
        <end position="190"/>
    </location>
</feature>